<evidence type="ECO:0000256" key="5">
    <source>
        <dbReference type="ARBA" id="ARBA00023211"/>
    </source>
</evidence>
<dbReference type="GO" id="GO:0046872">
    <property type="term" value="F:metal ion binding"/>
    <property type="evidence" value="ECO:0007669"/>
    <property type="project" value="UniProtKB-UniRule"/>
</dbReference>
<dbReference type="OrthoDB" id="541375at2759"/>
<comment type="function">
    <text evidence="7 8">Metal-dependent phosphatase that shows phosphatase activity against several substrates, including fructose-1-phosphate and fructose-6-phosphate. Its preference for fructose-1-phosphate, a strong glycating agent that causes DNA damage rather than a canonical yeast metabolite, suggests a damage-control function in hexose phosphate metabolism.</text>
</comment>
<keyword evidence="5 8" id="KW-0464">Manganese</keyword>
<dbReference type="FunFam" id="3.40.50.10880:FF:000005">
    <property type="entry name" value="DUF89-domain-containing protein"/>
    <property type="match status" value="1"/>
</dbReference>
<evidence type="ECO:0000256" key="2">
    <source>
        <dbReference type="ARBA" id="ARBA00009519"/>
    </source>
</evidence>
<evidence type="ECO:0000256" key="9">
    <source>
        <dbReference type="SAM" id="MobiDB-lite"/>
    </source>
</evidence>
<keyword evidence="4 8" id="KW-0378">Hydrolase</keyword>
<comment type="domain">
    <text evidence="8">Subfamily III proteins have a conserved RTxK motif about 40-50 residues from the C-terminus; the threonine may be replaced by serine or cysteine.</text>
</comment>
<dbReference type="PANTHER" id="PTHR12260">
    <property type="entry name" value="DAMAGE-CONTROL PHOSPHATASE ARMT1"/>
    <property type="match status" value="1"/>
</dbReference>
<evidence type="ECO:0000256" key="1">
    <source>
        <dbReference type="ARBA" id="ARBA00001326"/>
    </source>
</evidence>
<organism evidence="11 12">
    <name type="scientific">Macrolepiota fuliginosa MF-IS2</name>
    <dbReference type="NCBI Taxonomy" id="1400762"/>
    <lineage>
        <taxon>Eukaryota</taxon>
        <taxon>Fungi</taxon>
        <taxon>Dikarya</taxon>
        <taxon>Basidiomycota</taxon>
        <taxon>Agaricomycotina</taxon>
        <taxon>Agaricomycetes</taxon>
        <taxon>Agaricomycetidae</taxon>
        <taxon>Agaricales</taxon>
        <taxon>Agaricineae</taxon>
        <taxon>Agaricaceae</taxon>
        <taxon>Macrolepiota</taxon>
    </lineage>
</organism>
<dbReference type="GO" id="GO:0005634">
    <property type="term" value="C:nucleus"/>
    <property type="evidence" value="ECO:0007669"/>
    <property type="project" value="TreeGrafter"/>
</dbReference>
<dbReference type="EC" id="3.1.3.-" evidence="8"/>
<comment type="catalytic activity">
    <reaction evidence="6 8">
        <text>beta-D-fructose 6-phosphate = dihydroxyacetone + D-glyceraldehyde 3-phosphate</text>
        <dbReference type="Rhea" id="RHEA:28002"/>
        <dbReference type="ChEBI" id="CHEBI:16016"/>
        <dbReference type="ChEBI" id="CHEBI:57634"/>
        <dbReference type="ChEBI" id="CHEBI:59776"/>
    </reaction>
</comment>
<comment type="similarity">
    <text evidence="2 8">Belongs to the damage-control phosphatase family. Sugar phosphate phosphatase III subfamily.</text>
</comment>
<dbReference type="InterPro" id="IPR002791">
    <property type="entry name" value="ARMT1-like_metal-bd"/>
</dbReference>
<sequence length="502" mass="57177">MSTEVPPTMTAAPSRVTLQLGHLPKKTDIKAPWPRTPTRVDPNNPPWPAYRGYHEYSFAHATMQSRLPTILGKAIEDAIRTLNDQAEEEQVVDLSESIERMGELMTDLSGNAKLRPVVDDGEADVALWNKEIAKYFQGKDFMNAPWLFAEAYKYRRLHECFSISKFWKNYDVFYRQKCDTFSRSADAVFELSMRFAEPFKISDGLSAEEKLEAERLMFLELTQVCLWGNSTDLSLLINMTEEQIKALQSTGGDHLAATEKNILGNDLNRLWDTAKELREKTGGRIDFVLDNAGFELYCDMVYADFLLQSGLANQIRFHGKRYPWFVSDVTRKDWNWLLNTMVYGQLFPKASEEELESLRRLGARWKQYEKEGKWVYEQHPFWCTGYTYWDLHSEAPDLFLHLSRSDLVIFKGDLNHRKLTYDCAAPASTPFDVAIGPMASAAGAPRVASLRTVKSDVVVGLGLNGDETAEKLDQTEPGWKISGKYAVVLLSDGRPGEKVRFA</sequence>
<evidence type="ECO:0000313" key="11">
    <source>
        <dbReference type="EMBL" id="KAF9454182.1"/>
    </source>
</evidence>
<dbReference type="EMBL" id="MU151056">
    <property type="protein sequence ID" value="KAF9454182.1"/>
    <property type="molecule type" value="Genomic_DNA"/>
</dbReference>
<evidence type="ECO:0000313" key="12">
    <source>
        <dbReference type="Proteomes" id="UP000807342"/>
    </source>
</evidence>
<dbReference type="InterPro" id="IPR039763">
    <property type="entry name" value="ARMT1"/>
</dbReference>
<dbReference type="PANTHER" id="PTHR12260:SF4">
    <property type="entry name" value="SUGAR PHOSPHATE PHOSPHATASE"/>
    <property type="match status" value="1"/>
</dbReference>
<keyword evidence="3 8" id="KW-0479">Metal-binding</keyword>
<dbReference type="GO" id="GO:0006974">
    <property type="term" value="P:DNA damage response"/>
    <property type="evidence" value="ECO:0007669"/>
    <property type="project" value="TreeGrafter"/>
</dbReference>
<feature type="region of interest" description="Disordered" evidence="9">
    <location>
        <begin position="27"/>
        <end position="46"/>
    </location>
</feature>
<dbReference type="Gene3D" id="1.20.930.60">
    <property type="match status" value="1"/>
</dbReference>
<keyword evidence="12" id="KW-1185">Reference proteome</keyword>
<dbReference type="Proteomes" id="UP000807342">
    <property type="component" value="Unassembled WGS sequence"/>
</dbReference>
<comment type="catalytic activity">
    <reaction evidence="1 8">
        <text>beta-D-fructose 1-phosphate + H2O = D-fructose + phosphate</text>
        <dbReference type="Rhea" id="RHEA:35603"/>
        <dbReference type="ChEBI" id="CHEBI:15377"/>
        <dbReference type="ChEBI" id="CHEBI:37721"/>
        <dbReference type="ChEBI" id="CHEBI:43474"/>
        <dbReference type="ChEBI" id="CHEBI:138881"/>
    </reaction>
</comment>
<accession>A0A9P5XPI7</accession>
<dbReference type="InterPro" id="IPR036075">
    <property type="entry name" value="ARMT-1-like_metal-bd_sf"/>
</dbReference>
<dbReference type="SUPFAM" id="SSF111321">
    <property type="entry name" value="AF1104-like"/>
    <property type="match status" value="1"/>
</dbReference>
<comment type="cofactor">
    <cofactor evidence="8">
        <name>Mn(2+)</name>
        <dbReference type="ChEBI" id="CHEBI:29035"/>
    </cofactor>
    <cofactor evidence="8">
        <name>Ni(2+)</name>
        <dbReference type="ChEBI" id="CHEBI:49786"/>
    </cofactor>
</comment>
<gene>
    <name evidence="11" type="ORF">P691DRAFT_693343</name>
</gene>
<name>A0A9P5XPI7_9AGAR</name>
<proteinExistence type="inferred from homology"/>
<evidence type="ECO:0000256" key="8">
    <source>
        <dbReference type="RuleBase" id="RU367030"/>
    </source>
</evidence>
<evidence type="ECO:0000256" key="3">
    <source>
        <dbReference type="ARBA" id="ARBA00022723"/>
    </source>
</evidence>
<evidence type="ECO:0000256" key="4">
    <source>
        <dbReference type="ARBA" id="ARBA00022801"/>
    </source>
</evidence>
<evidence type="ECO:0000256" key="7">
    <source>
        <dbReference type="ARBA" id="ARBA00054243"/>
    </source>
</evidence>
<evidence type="ECO:0000259" key="10">
    <source>
        <dbReference type="Pfam" id="PF01937"/>
    </source>
</evidence>
<dbReference type="GO" id="GO:0004427">
    <property type="term" value="F:inorganic diphosphate phosphatase activity"/>
    <property type="evidence" value="ECO:0007669"/>
    <property type="project" value="UniProtKB-ARBA"/>
</dbReference>
<feature type="domain" description="Damage-control phosphatase ARMT1-like metal-binding" evidence="10">
    <location>
        <begin position="62"/>
        <end position="461"/>
    </location>
</feature>
<protein>
    <recommendedName>
        <fullName evidence="8">Sugar phosphate phosphatase</fullName>
        <ecNumber evidence="8">3.1.3.-</ecNumber>
    </recommendedName>
</protein>
<dbReference type="Gene3D" id="3.40.50.10880">
    <property type="entry name" value="Uncharacterised protein PF01937, DUF89, domain 3"/>
    <property type="match status" value="1"/>
</dbReference>
<dbReference type="GO" id="GO:0016791">
    <property type="term" value="F:phosphatase activity"/>
    <property type="evidence" value="ECO:0007669"/>
    <property type="project" value="TreeGrafter"/>
</dbReference>
<evidence type="ECO:0000256" key="6">
    <source>
        <dbReference type="ARBA" id="ARBA00048809"/>
    </source>
</evidence>
<comment type="caution">
    <text evidence="11">The sequence shown here is derived from an EMBL/GenBank/DDBJ whole genome shotgun (WGS) entry which is preliminary data.</text>
</comment>
<dbReference type="Pfam" id="PF01937">
    <property type="entry name" value="ARMT1-like_dom"/>
    <property type="match status" value="1"/>
</dbReference>
<dbReference type="AlphaFoldDB" id="A0A9P5XPI7"/>
<reference evidence="11" key="1">
    <citation type="submission" date="2020-11" db="EMBL/GenBank/DDBJ databases">
        <authorList>
            <consortium name="DOE Joint Genome Institute"/>
            <person name="Ahrendt S."/>
            <person name="Riley R."/>
            <person name="Andreopoulos W."/>
            <person name="Labutti K."/>
            <person name="Pangilinan J."/>
            <person name="Ruiz-Duenas F.J."/>
            <person name="Barrasa J.M."/>
            <person name="Sanchez-Garcia M."/>
            <person name="Camarero S."/>
            <person name="Miyauchi S."/>
            <person name="Serrano A."/>
            <person name="Linde D."/>
            <person name="Babiker R."/>
            <person name="Drula E."/>
            <person name="Ayuso-Fernandez I."/>
            <person name="Pacheco R."/>
            <person name="Padilla G."/>
            <person name="Ferreira P."/>
            <person name="Barriuso J."/>
            <person name="Kellner H."/>
            <person name="Castanera R."/>
            <person name="Alfaro M."/>
            <person name="Ramirez L."/>
            <person name="Pisabarro A.G."/>
            <person name="Kuo A."/>
            <person name="Tritt A."/>
            <person name="Lipzen A."/>
            <person name="He G."/>
            <person name="Yan M."/>
            <person name="Ng V."/>
            <person name="Cullen D."/>
            <person name="Martin F."/>
            <person name="Rosso M.-N."/>
            <person name="Henrissat B."/>
            <person name="Hibbett D."/>
            <person name="Martinez A.T."/>
            <person name="Grigoriev I.V."/>
        </authorList>
    </citation>
    <scope>NUCLEOTIDE SEQUENCE</scope>
    <source>
        <strain evidence="11">MF-IS2</strain>
    </source>
</reference>
<dbReference type="GO" id="GO:0030643">
    <property type="term" value="P:intracellular phosphate ion homeostasis"/>
    <property type="evidence" value="ECO:0007669"/>
    <property type="project" value="UniProtKB-ARBA"/>
</dbReference>